<dbReference type="UniPathway" id="UPA00655">
    <property type="reaction ID" value="UER00711"/>
</dbReference>
<feature type="domain" description="CoA carboxyltransferase C-terminal" evidence="12">
    <location>
        <begin position="33"/>
        <end position="287"/>
    </location>
</feature>
<accession>A0A2H5XBH7</accession>
<dbReference type="PROSITE" id="PS50989">
    <property type="entry name" value="COA_CT_CTER"/>
    <property type="match status" value="1"/>
</dbReference>
<dbReference type="InterPro" id="IPR011763">
    <property type="entry name" value="COA_CT_C"/>
</dbReference>
<dbReference type="NCBIfam" id="TIGR00513">
    <property type="entry name" value="accA"/>
    <property type="match status" value="1"/>
</dbReference>
<dbReference type="EMBL" id="BEHT01000012">
    <property type="protein sequence ID" value="GBC98539.1"/>
    <property type="molecule type" value="Genomic_DNA"/>
</dbReference>
<comment type="similarity">
    <text evidence="10">Belongs to the AccA family.</text>
</comment>
<evidence type="ECO:0000313" key="14">
    <source>
        <dbReference type="Proteomes" id="UP000236173"/>
    </source>
</evidence>
<comment type="subunit">
    <text evidence="10">Acetyl-CoA carboxylase is a heterohexamer composed of biotin carboxyl carrier protein (AccB), biotin carboxylase (AccC) and two subunits each of ACCase subunit alpha (AccA) and ACCase subunit beta (AccD).</text>
</comment>
<keyword evidence="4 10" id="KW-0547">Nucleotide-binding</keyword>
<dbReference type="EC" id="2.1.3.15" evidence="10"/>
<evidence type="ECO:0000259" key="12">
    <source>
        <dbReference type="PROSITE" id="PS50989"/>
    </source>
</evidence>
<keyword evidence="11" id="KW-0175">Coiled coil</keyword>
<dbReference type="NCBIfam" id="NF041504">
    <property type="entry name" value="AccA_sub"/>
    <property type="match status" value="1"/>
</dbReference>
<evidence type="ECO:0000256" key="4">
    <source>
        <dbReference type="ARBA" id="ARBA00022741"/>
    </source>
</evidence>
<evidence type="ECO:0000256" key="5">
    <source>
        <dbReference type="ARBA" id="ARBA00022832"/>
    </source>
</evidence>
<dbReference type="GO" id="GO:0009317">
    <property type="term" value="C:acetyl-CoA carboxylase complex"/>
    <property type="evidence" value="ECO:0007669"/>
    <property type="project" value="InterPro"/>
</dbReference>
<dbReference type="Gene3D" id="3.90.226.10">
    <property type="entry name" value="2-enoyl-CoA Hydratase, Chain A, domain 1"/>
    <property type="match status" value="1"/>
</dbReference>
<dbReference type="PANTHER" id="PTHR42853">
    <property type="entry name" value="ACETYL-COENZYME A CARBOXYLASE CARBOXYL TRANSFERASE SUBUNIT ALPHA"/>
    <property type="match status" value="1"/>
</dbReference>
<dbReference type="HAMAP" id="MF_00823">
    <property type="entry name" value="AcetylCoA_CT_alpha"/>
    <property type="match status" value="1"/>
</dbReference>
<dbReference type="NCBIfam" id="NF004344">
    <property type="entry name" value="PRK05724.1"/>
    <property type="match status" value="1"/>
</dbReference>
<evidence type="ECO:0000313" key="13">
    <source>
        <dbReference type="EMBL" id="GBC98539.1"/>
    </source>
</evidence>
<dbReference type="GO" id="GO:0005524">
    <property type="term" value="F:ATP binding"/>
    <property type="evidence" value="ECO:0007669"/>
    <property type="project" value="UniProtKB-KW"/>
</dbReference>
<gene>
    <name evidence="10 13" type="primary">accA</name>
    <name evidence="13" type="ORF">HRbin17_01052</name>
</gene>
<protein>
    <recommendedName>
        <fullName evidence="10">Acetyl-coenzyme A carboxylase carboxyl transferase subunit alpha</fullName>
        <shortName evidence="10">ACCase subunit alpha</shortName>
        <shortName evidence="10">Acetyl-CoA carboxylase carboxyltransferase subunit alpha</shortName>
        <ecNumber evidence="10">2.1.3.15</ecNumber>
    </recommendedName>
</protein>
<dbReference type="PANTHER" id="PTHR42853:SF3">
    <property type="entry name" value="ACETYL-COENZYME A CARBOXYLASE CARBOXYL TRANSFERASE SUBUNIT ALPHA, CHLOROPLASTIC"/>
    <property type="match status" value="1"/>
</dbReference>
<keyword evidence="10" id="KW-0963">Cytoplasm</keyword>
<evidence type="ECO:0000256" key="1">
    <source>
        <dbReference type="ARBA" id="ARBA00004956"/>
    </source>
</evidence>
<dbReference type="AlphaFoldDB" id="A0A2H5XBH7"/>
<keyword evidence="3 10" id="KW-0808">Transferase</keyword>
<dbReference type="PRINTS" id="PR01069">
    <property type="entry name" value="ACCCTRFRASEA"/>
</dbReference>
<dbReference type="SUPFAM" id="SSF52096">
    <property type="entry name" value="ClpP/crotonase"/>
    <property type="match status" value="1"/>
</dbReference>
<dbReference type="InterPro" id="IPR029045">
    <property type="entry name" value="ClpP/crotonase-like_dom_sf"/>
</dbReference>
<keyword evidence="8 10" id="KW-0275">Fatty acid biosynthesis</keyword>
<feature type="coiled-coil region" evidence="11">
    <location>
        <begin position="12"/>
        <end position="44"/>
    </location>
</feature>
<sequence length="324" mass="36309">MHQTFLPFEQEIAELEERITHLRSQGEEERARDLEAELQRRLREIAEHLSPYERVMLARHPLRPYALDYINAVFDDFVELHGDRLYGDDPAIVGGLAWLDGQPVVVVGQQKGRDAQERIRRNFGMPHPEGYRKALRLMQLAEQWRKPLITFVDTPGASCLDDDERRNICGAIAHCQMFMAGMTVPNIAAIIGEGGSGGAIALAVANKVLMQENATYSVIQPESCAAIIWRDEKLGPKAAEALQLTARDALRLGVIDEIVPEPPGGAQRDYAQAARLLKEAIVRALAELKQLTPEALREQRYRKFRAMGKWLETDPTPLSAESDA</sequence>
<evidence type="ECO:0000256" key="2">
    <source>
        <dbReference type="ARBA" id="ARBA00022516"/>
    </source>
</evidence>
<dbReference type="GO" id="GO:2001295">
    <property type="term" value="P:malonyl-CoA biosynthetic process"/>
    <property type="evidence" value="ECO:0007669"/>
    <property type="project" value="UniProtKB-UniRule"/>
</dbReference>
<evidence type="ECO:0000256" key="3">
    <source>
        <dbReference type="ARBA" id="ARBA00022679"/>
    </source>
</evidence>
<comment type="pathway">
    <text evidence="1 10">Lipid metabolism; malonyl-CoA biosynthesis; malonyl-CoA from acetyl-CoA: step 1/1.</text>
</comment>
<keyword evidence="5 10" id="KW-0276">Fatty acid metabolism</keyword>
<evidence type="ECO:0000256" key="8">
    <source>
        <dbReference type="ARBA" id="ARBA00023160"/>
    </source>
</evidence>
<dbReference type="Proteomes" id="UP000236173">
    <property type="component" value="Unassembled WGS sequence"/>
</dbReference>
<comment type="subcellular location">
    <subcellularLocation>
        <location evidence="10">Cytoplasm</location>
    </subcellularLocation>
</comment>
<name>A0A2H5XBH7_9BACT</name>
<evidence type="ECO:0000256" key="11">
    <source>
        <dbReference type="SAM" id="Coils"/>
    </source>
</evidence>
<reference evidence="14" key="1">
    <citation type="submission" date="2017-09" db="EMBL/GenBank/DDBJ databases">
        <title>Metaegenomics of thermophilic ammonia-oxidizing enrichment culture.</title>
        <authorList>
            <person name="Kato S."/>
            <person name="Suzuki K."/>
        </authorList>
    </citation>
    <scope>NUCLEOTIDE SEQUENCE [LARGE SCALE GENOMIC DNA]</scope>
</reference>
<evidence type="ECO:0000256" key="10">
    <source>
        <dbReference type="HAMAP-Rule" id="MF_00823"/>
    </source>
</evidence>
<keyword evidence="13" id="KW-0436">Ligase</keyword>
<dbReference type="GO" id="GO:0016743">
    <property type="term" value="F:carboxyl- or carbamoyltransferase activity"/>
    <property type="evidence" value="ECO:0007669"/>
    <property type="project" value="UniProtKB-UniRule"/>
</dbReference>
<proteinExistence type="inferred from homology"/>
<evidence type="ECO:0000256" key="7">
    <source>
        <dbReference type="ARBA" id="ARBA00023098"/>
    </source>
</evidence>
<evidence type="ECO:0000256" key="9">
    <source>
        <dbReference type="ARBA" id="ARBA00049152"/>
    </source>
</evidence>
<dbReference type="InterPro" id="IPR001095">
    <property type="entry name" value="Acetyl_CoA_COase_a_su"/>
</dbReference>
<keyword evidence="6 10" id="KW-0067">ATP-binding</keyword>
<keyword evidence="2 10" id="KW-0444">Lipid biosynthesis</keyword>
<dbReference type="GO" id="GO:0003989">
    <property type="term" value="F:acetyl-CoA carboxylase activity"/>
    <property type="evidence" value="ECO:0007669"/>
    <property type="project" value="InterPro"/>
</dbReference>
<comment type="caution">
    <text evidence="13">The sequence shown here is derived from an EMBL/GenBank/DDBJ whole genome shotgun (WGS) entry which is preliminary data.</text>
</comment>
<comment type="function">
    <text evidence="10">Component of the acetyl coenzyme A carboxylase (ACC) complex. First, biotin carboxylase catalyzes the carboxylation of biotin on its carrier protein (BCCP) and then the CO(2) group is transferred by the carboxyltransferase to acetyl-CoA to form malonyl-CoA.</text>
</comment>
<dbReference type="GO" id="GO:0006633">
    <property type="term" value="P:fatty acid biosynthetic process"/>
    <property type="evidence" value="ECO:0007669"/>
    <property type="project" value="UniProtKB-KW"/>
</dbReference>
<comment type="catalytic activity">
    <reaction evidence="9 10">
        <text>N(6)-carboxybiotinyl-L-lysyl-[protein] + acetyl-CoA = N(6)-biotinyl-L-lysyl-[protein] + malonyl-CoA</text>
        <dbReference type="Rhea" id="RHEA:54728"/>
        <dbReference type="Rhea" id="RHEA-COMP:10505"/>
        <dbReference type="Rhea" id="RHEA-COMP:10506"/>
        <dbReference type="ChEBI" id="CHEBI:57288"/>
        <dbReference type="ChEBI" id="CHEBI:57384"/>
        <dbReference type="ChEBI" id="CHEBI:83144"/>
        <dbReference type="ChEBI" id="CHEBI:83145"/>
        <dbReference type="EC" id="2.1.3.15"/>
    </reaction>
</comment>
<organism evidence="13 14">
    <name type="scientific">Candidatus Fervidibacter japonicus</name>
    <dbReference type="NCBI Taxonomy" id="2035412"/>
    <lineage>
        <taxon>Bacteria</taxon>
        <taxon>Candidatus Fervidibacterota</taxon>
        <taxon>Candidatus Fervidibacter</taxon>
    </lineage>
</organism>
<dbReference type="Pfam" id="PF03255">
    <property type="entry name" value="ACCA"/>
    <property type="match status" value="1"/>
</dbReference>
<evidence type="ECO:0000256" key="6">
    <source>
        <dbReference type="ARBA" id="ARBA00022840"/>
    </source>
</evidence>
<keyword evidence="7 10" id="KW-0443">Lipid metabolism</keyword>